<keyword evidence="2" id="KW-1185">Reference proteome</keyword>
<name>U1YE92_ANEAE</name>
<organism evidence="1 2">
    <name type="scientific">Aneurinibacillus aneurinilyticus ATCC 12856</name>
    <dbReference type="NCBI Taxonomy" id="649747"/>
    <lineage>
        <taxon>Bacteria</taxon>
        <taxon>Bacillati</taxon>
        <taxon>Bacillota</taxon>
        <taxon>Bacilli</taxon>
        <taxon>Bacillales</taxon>
        <taxon>Paenibacillaceae</taxon>
        <taxon>Aneurinibacillus group</taxon>
        <taxon>Aneurinibacillus</taxon>
    </lineage>
</organism>
<evidence type="ECO:0000313" key="1">
    <source>
        <dbReference type="EMBL" id="ERI09116.1"/>
    </source>
</evidence>
<accession>U1YE92</accession>
<dbReference type="EMBL" id="AWSJ01000165">
    <property type="protein sequence ID" value="ERI09116.1"/>
    <property type="molecule type" value="Genomic_DNA"/>
</dbReference>
<protein>
    <submittedName>
        <fullName evidence="1">Uncharacterized protein</fullName>
    </submittedName>
</protein>
<dbReference type="AlphaFoldDB" id="U1YE92"/>
<gene>
    <name evidence="1" type="ORF">HMPREF0083_02801</name>
</gene>
<proteinExistence type="predicted"/>
<reference evidence="1 2" key="1">
    <citation type="submission" date="2013-08" db="EMBL/GenBank/DDBJ databases">
        <authorList>
            <person name="Weinstock G."/>
            <person name="Sodergren E."/>
            <person name="Wylie T."/>
            <person name="Fulton L."/>
            <person name="Fulton R."/>
            <person name="Fronick C."/>
            <person name="O'Laughlin M."/>
            <person name="Godfrey J."/>
            <person name="Miner T."/>
            <person name="Herter B."/>
            <person name="Appelbaum E."/>
            <person name="Cordes M."/>
            <person name="Lek S."/>
            <person name="Wollam A."/>
            <person name="Pepin K.H."/>
            <person name="Palsikar V.B."/>
            <person name="Mitreva M."/>
            <person name="Wilson R.K."/>
        </authorList>
    </citation>
    <scope>NUCLEOTIDE SEQUENCE [LARGE SCALE GENOMIC DNA]</scope>
    <source>
        <strain evidence="1 2">ATCC 12856</strain>
    </source>
</reference>
<dbReference type="HOGENOM" id="CLU_3094975_0_0_9"/>
<sequence length="51" mass="5859">MDRSKKKGGLGSGKRLLVCIQSLLSPALPPRTMLQRIFMPLLTKSNDYWRR</sequence>
<dbReference type="Proteomes" id="UP000016511">
    <property type="component" value="Unassembled WGS sequence"/>
</dbReference>
<evidence type="ECO:0000313" key="2">
    <source>
        <dbReference type="Proteomes" id="UP000016511"/>
    </source>
</evidence>
<comment type="caution">
    <text evidence="1">The sequence shown here is derived from an EMBL/GenBank/DDBJ whole genome shotgun (WGS) entry which is preliminary data.</text>
</comment>
<dbReference type="STRING" id="649747.HMPREF0083_02801"/>